<dbReference type="SUPFAM" id="SSF81665">
    <property type="entry name" value="Calcium ATPase, transmembrane domain M"/>
    <property type="match status" value="1"/>
</dbReference>
<dbReference type="InterPro" id="IPR023214">
    <property type="entry name" value="HAD_sf"/>
</dbReference>
<feature type="transmembrane region" description="Helical" evidence="6">
    <location>
        <begin position="427"/>
        <end position="448"/>
    </location>
</feature>
<evidence type="ECO:0000313" key="9">
    <source>
        <dbReference type="Proteomes" id="UP000176273"/>
    </source>
</evidence>
<dbReference type="GO" id="GO:0030007">
    <property type="term" value="P:intracellular potassium ion homeostasis"/>
    <property type="evidence" value="ECO:0007669"/>
    <property type="project" value="TreeGrafter"/>
</dbReference>
<evidence type="ECO:0000256" key="3">
    <source>
        <dbReference type="ARBA" id="ARBA00022692"/>
    </source>
</evidence>
<dbReference type="InterPro" id="IPR023298">
    <property type="entry name" value="ATPase_P-typ_TM_dom_sf"/>
</dbReference>
<evidence type="ECO:0000259" key="7">
    <source>
        <dbReference type="Pfam" id="PF00689"/>
    </source>
</evidence>
<dbReference type="GO" id="GO:0005886">
    <property type="term" value="C:plasma membrane"/>
    <property type="evidence" value="ECO:0007669"/>
    <property type="project" value="TreeGrafter"/>
</dbReference>
<feature type="transmembrane region" description="Helical" evidence="6">
    <location>
        <begin position="47"/>
        <end position="73"/>
    </location>
</feature>
<evidence type="ECO:0000256" key="6">
    <source>
        <dbReference type="SAM" id="Phobius"/>
    </source>
</evidence>
<name>A0A1F6BK23_9BACT</name>
<protein>
    <recommendedName>
        <fullName evidence="7">Cation-transporting P-type ATPase C-terminal domain-containing protein</fullName>
    </recommendedName>
</protein>
<evidence type="ECO:0000256" key="5">
    <source>
        <dbReference type="ARBA" id="ARBA00023136"/>
    </source>
</evidence>
<dbReference type="EMBL" id="MFKH01000015">
    <property type="protein sequence ID" value="OGG37271.1"/>
    <property type="molecule type" value="Genomic_DNA"/>
</dbReference>
<reference evidence="8 9" key="1">
    <citation type="journal article" date="2016" name="Nat. Commun.">
        <title>Thousands of microbial genomes shed light on interconnected biogeochemical processes in an aquifer system.</title>
        <authorList>
            <person name="Anantharaman K."/>
            <person name="Brown C.T."/>
            <person name="Hug L.A."/>
            <person name="Sharon I."/>
            <person name="Castelle C.J."/>
            <person name="Probst A.J."/>
            <person name="Thomas B.C."/>
            <person name="Singh A."/>
            <person name="Wilkins M.J."/>
            <person name="Karaoz U."/>
            <person name="Brodie E.L."/>
            <person name="Williams K.H."/>
            <person name="Hubbard S.S."/>
            <person name="Banfield J.F."/>
        </authorList>
    </citation>
    <scope>NUCLEOTIDE SEQUENCE [LARGE SCALE GENOMIC DNA]</scope>
</reference>
<dbReference type="SUPFAM" id="SSF56784">
    <property type="entry name" value="HAD-like"/>
    <property type="match status" value="1"/>
</dbReference>
<dbReference type="Gene3D" id="3.40.50.1000">
    <property type="entry name" value="HAD superfamily/HAD-like"/>
    <property type="match status" value="1"/>
</dbReference>
<dbReference type="Pfam" id="PF00702">
    <property type="entry name" value="Hydrolase"/>
    <property type="match status" value="1"/>
</dbReference>
<dbReference type="GO" id="GO:0006883">
    <property type="term" value="P:intracellular sodium ion homeostasis"/>
    <property type="evidence" value="ECO:0007669"/>
    <property type="project" value="TreeGrafter"/>
</dbReference>
<evidence type="ECO:0000256" key="4">
    <source>
        <dbReference type="ARBA" id="ARBA00022989"/>
    </source>
</evidence>
<dbReference type="Pfam" id="PF00689">
    <property type="entry name" value="Cation_ATPase_C"/>
    <property type="match status" value="1"/>
</dbReference>
<feature type="transmembrane region" description="Helical" evidence="6">
    <location>
        <begin position="533"/>
        <end position="553"/>
    </location>
</feature>
<keyword evidence="5 6" id="KW-0472">Membrane</keyword>
<keyword evidence="3 6" id="KW-0812">Transmembrane</keyword>
<dbReference type="GO" id="GO:1902600">
    <property type="term" value="P:proton transmembrane transport"/>
    <property type="evidence" value="ECO:0007669"/>
    <property type="project" value="TreeGrafter"/>
</dbReference>
<comment type="subcellular location">
    <subcellularLocation>
        <location evidence="1">Cell membrane</location>
        <topology evidence="1">Multi-pass membrane protein</topology>
    </subcellularLocation>
</comment>
<dbReference type="GO" id="GO:1990573">
    <property type="term" value="P:potassium ion import across plasma membrane"/>
    <property type="evidence" value="ECO:0007669"/>
    <property type="project" value="TreeGrafter"/>
</dbReference>
<proteinExistence type="predicted"/>
<feature type="domain" description="Cation-transporting P-type ATPase C-terminal" evidence="7">
    <location>
        <begin position="451"/>
        <end position="624"/>
    </location>
</feature>
<dbReference type="GO" id="GO:0005391">
    <property type="term" value="F:P-type sodium:potassium-exchanging transporter activity"/>
    <property type="evidence" value="ECO:0007669"/>
    <property type="project" value="TreeGrafter"/>
</dbReference>
<feature type="transmembrane region" description="Helical" evidence="6">
    <location>
        <begin position="20"/>
        <end position="41"/>
    </location>
</feature>
<sequence>MGKVKEDRTPYQKKLRRFSWVIALIVGTIAAGIFAHGTLLGGTLGEMFMLAVAVAVAAIPEGLPVAATAILAVGMQRILAERGVVRHLASAETLGSTSVIATDKTLTLTEGRMEVTAIVPYAGHSEHDVLRVAAIANHAFMEKSNGKTHGSPTDIALMKAARNAGITREAARAGEEFVRTLPFDVRKRYLASVNRAETGELCAYVAGAPEALMEQALNVSAPAAHELHERLNELAGRGSRVIAVGTADAAEESRGITLSRFALVGLVALRDPVRPGAAEAIREAREAGVMTIMVTGDHARTARAVARETGIIESESAEVVTGEELDTLSDMELGRRLRDIRVYARVTPRHKLRIIEAWQAKNEVIAMTGDGVNDAPALKKADIGIAIGSGTDVAKETADLVLLGDRFSIIPAAIREGRIIIDNIRKVITYLVSGAFSEVVLVGMSLVLGLPIPVLAVQILWVNVVEDALPGIAFMFERGAVNVMRRHPEPKASPLLSRPMKRIIAIITIVSNAVLLLLFAALLRIGIYDIAHVRTFMFVALAVDSLMFVFACRDLEKNIWEYNPFGSLHLVVAVLLGFGLMAAAVYMPFLQTMLHTVPLDFFDWVVLAGFGVLNLALVEVVKALPRWQARFGKQ</sequence>
<dbReference type="InterPro" id="IPR023299">
    <property type="entry name" value="ATPase_P-typ_cyto_dom_N"/>
</dbReference>
<feature type="transmembrane region" description="Helical" evidence="6">
    <location>
        <begin position="503"/>
        <end position="527"/>
    </location>
</feature>
<evidence type="ECO:0000313" key="8">
    <source>
        <dbReference type="EMBL" id="OGG37271.1"/>
    </source>
</evidence>
<dbReference type="STRING" id="1798468.A2110_01355"/>
<gene>
    <name evidence="8" type="ORF">A2110_01355</name>
</gene>
<dbReference type="Gene3D" id="3.40.1110.10">
    <property type="entry name" value="Calcium-transporting ATPase, cytoplasmic domain N"/>
    <property type="match status" value="1"/>
</dbReference>
<dbReference type="GO" id="GO:0005524">
    <property type="term" value="F:ATP binding"/>
    <property type="evidence" value="ECO:0007669"/>
    <property type="project" value="InterPro"/>
</dbReference>
<dbReference type="PRINTS" id="PR00119">
    <property type="entry name" value="CATATPASE"/>
</dbReference>
<dbReference type="Proteomes" id="UP000176273">
    <property type="component" value="Unassembled WGS sequence"/>
</dbReference>
<keyword evidence="2" id="KW-1003">Cell membrane</keyword>
<evidence type="ECO:0000256" key="1">
    <source>
        <dbReference type="ARBA" id="ARBA00004651"/>
    </source>
</evidence>
<dbReference type="PANTHER" id="PTHR43294">
    <property type="entry name" value="SODIUM/POTASSIUM-TRANSPORTING ATPASE SUBUNIT ALPHA"/>
    <property type="match status" value="1"/>
</dbReference>
<dbReference type="PRINTS" id="PR00120">
    <property type="entry name" value="HATPASE"/>
</dbReference>
<accession>A0A1F6BK23</accession>
<dbReference type="InterPro" id="IPR036412">
    <property type="entry name" value="HAD-like_sf"/>
</dbReference>
<dbReference type="InterPro" id="IPR050510">
    <property type="entry name" value="Cation_transp_ATPase_P-type"/>
</dbReference>
<dbReference type="GO" id="GO:0036376">
    <property type="term" value="P:sodium ion export across plasma membrane"/>
    <property type="evidence" value="ECO:0007669"/>
    <property type="project" value="TreeGrafter"/>
</dbReference>
<dbReference type="InterPro" id="IPR001757">
    <property type="entry name" value="P_typ_ATPase"/>
</dbReference>
<dbReference type="GO" id="GO:0016887">
    <property type="term" value="F:ATP hydrolysis activity"/>
    <property type="evidence" value="ECO:0007669"/>
    <property type="project" value="InterPro"/>
</dbReference>
<dbReference type="PANTHER" id="PTHR43294:SF21">
    <property type="entry name" value="CATION TRANSPORTING ATPASE"/>
    <property type="match status" value="1"/>
</dbReference>
<dbReference type="NCBIfam" id="TIGR01494">
    <property type="entry name" value="ATPase_P-type"/>
    <property type="match status" value="2"/>
</dbReference>
<dbReference type="AlphaFoldDB" id="A0A1F6BK23"/>
<feature type="transmembrane region" description="Helical" evidence="6">
    <location>
        <begin position="601"/>
        <end position="624"/>
    </location>
</feature>
<feature type="transmembrane region" description="Helical" evidence="6">
    <location>
        <begin position="454"/>
        <end position="476"/>
    </location>
</feature>
<dbReference type="SUPFAM" id="SSF81660">
    <property type="entry name" value="Metal cation-transporting ATPase, ATP-binding domain N"/>
    <property type="match status" value="1"/>
</dbReference>
<organism evidence="8 9">
    <name type="scientific">Candidatus Jorgensenbacteria bacterium GWA1_54_12</name>
    <dbReference type="NCBI Taxonomy" id="1798468"/>
    <lineage>
        <taxon>Bacteria</taxon>
        <taxon>Candidatus Joergenseniibacteriota</taxon>
    </lineage>
</organism>
<dbReference type="InterPro" id="IPR006068">
    <property type="entry name" value="ATPase_P-typ_cation-transptr_C"/>
</dbReference>
<feature type="transmembrane region" description="Helical" evidence="6">
    <location>
        <begin position="565"/>
        <end position="589"/>
    </location>
</feature>
<comment type="caution">
    <text evidence="8">The sequence shown here is derived from an EMBL/GenBank/DDBJ whole genome shotgun (WGS) entry which is preliminary data.</text>
</comment>
<dbReference type="Gene3D" id="1.20.1110.10">
    <property type="entry name" value="Calcium-transporting ATPase, transmembrane domain"/>
    <property type="match status" value="1"/>
</dbReference>
<keyword evidence="4 6" id="KW-1133">Transmembrane helix</keyword>
<evidence type="ECO:0000256" key="2">
    <source>
        <dbReference type="ARBA" id="ARBA00022475"/>
    </source>
</evidence>